<feature type="compositionally biased region" description="Acidic residues" evidence="1">
    <location>
        <begin position="1170"/>
        <end position="1182"/>
    </location>
</feature>
<evidence type="ECO:0000256" key="1">
    <source>
        <dbReference type="SAM" id="MobiDB-lite"/>
    </source>
</evidence>
<feature type="compositionally biased region" description="Basic and acidic residues" evidence="1">
    <location>
        <begin position="1227"/>
        <end position="1239"/>
    </location>
</feature>
<dbReference type="InterPro" id="IPR041228">
    <property type="entry name" value="Dynein_C"/>
</dbReference>
<dbReference type="Gene3D" id="1.20.1270.280">
    <property type="match status" value="1"/>
</dbReference>
<feature type="compositionally biased region" description="Basic and acidic residues" evidence="1">
    <location>
        <begin position="20"/>
        <end position="37"/>
    </location>
</feature>
<feature type="compositionally biased region" description="Low complexity" evidence="1">
    <location>
        <begin position="112"/>
        <end position="128"/>
    </location>
</feature>
<keyword evidence="3" id="KW-1185">Reference proteome</keyword>
<feature type="compositionally biased region" description="Basic and acidic residues" evidence="1">
    <location>
        <begin position="1098"/>
        <end position="1115"/>
    </location>
</feature>
<feature type="region of interest" description="Disordered" evidence="1">
    <location>
        <begin position="307"/>
        <end position="329"/>
    </location>
</feature>
<dbReference type="Proteomes" id="UP000095280">
    <property type="component" value="Unplaced"/>
</dbReference>
<feature type="compositionally biased region" description="Basic and acidic residues" evidence="1">
    <location>
        <begin position="89"/>
        <end position="108"/>
    </location>
</feature>
<dbReference type="Pfam" id="PF18199">
    <property type="entry name" value="Dynein_C"/>
    <property type="match status" value="1"/>
</dbReference>
<feature type="region of interest" description="Disordered" evidence="1">
    <location>
        <begin position="1096"/>
        <end position="1266"/>
    </location>
</feature>
<feature type="region of interest" description="Disordered" evidence="1">
    <location>
        <begin position="1"/>
        <end position="133"/>
    </location>
</feature>
<dbReference type="PANTHER" id="PTHR10676">
    <property type="entry name" value="DYNEIN HEAVY CHAIN FAMILY PROTEIN"/>
    <property type="match status" value="1"/>
</dbReference>
<dbReference type="GO" id="GO:0051959">
    <property type="term" value="F:dynein light intermediate chain binding"/>
    <property type="evidence" value="ECO:0007669"/>
    <property type="project" value="InterPro"/>
</dbReference>
<sequence>MESGSLKKTLVKKKTAKSVSKQDESKATAEERRKSIQGDEGPSDEAAYKILEGEENDEAFVQEVLSAKATEQRDRLMQEITGRAAGRRKRDEKTANDENNETGEKSAEDGYEQSQPEQQQQDASEPPDGWTDKALTRLRNGVYHRFGPSLFHEDRLLFGLLLRLTELPRVTGIPDGYLDFLFEAYSDRGIRSSIPADTSGLQRPVFCPADRWDDIVALSSLDGPWSTVHEAVAKDEDSFWSKFCTGAAESATLAALSSRRTSQRDDLEPRVLLLCDLLLLKLLRPDRLLAGIEEFLAASAAARNASADEVQQEEQLENNQQQQKSDTAANKPLEEMTLMLPPLTEFLEDLETGLGPRCFGTLVLLPSCATRETYRDSAFYSRRDVTELLDKAAQIKGRQLVVIDYGSRSEQQALSQLERVFNSADGGAQPWVLLRDAHCGSRSGFQRLERKLRLLFQSDEATVSGDKQPDQQEQQQPDEEQKGSQQQQQSPTVWITYQVGSGAALPATLIRHLRVISSDYLDGIRPEEESTDAKAGGNCDRQLLLAGEAAFKQIRAAQLDNDAKILMFGYVHALAAYAQRLGARHFSRWQILGDATLAKLARLLSAEETSESSESNLMSRLYEHLHSGQDTRKLMRFWLTEASASGLCPPPSPNGVETLDFLRDWAAQKSLLKLLPWETSARTGEPAGQAFAACMQRLYATWLSDSPPPSTSLTLNSSSSSLPSVFEFEIRPASRLAKLFTVLDLVAEQLPPLVRFTSEADSRQFNFAYHPPSSAASSTSLSSAGSFTDHQQTRSPAVEEAVQRECAVYNRQILAVGRDVQQLRRHLPAGLANLPPALAASASRLAIELVPEDWLHRNEQPNSLPLKAWLERLRRRHAQLRRLRPTGLIGSLWPGGLYEPRRLLAAMRLDKRLALSEAVHRCRLEDVRLRCELLPVTGAAGGGDSRMVRSSSRFGNSSSLRLEGVHMCGMELASDGGDKEMESGNEAASRPKLVYSDRCTISPLQGYELIVLFESAQVEDDQGSDELYECEIYTTWSKQHHVATVLLPSSVKPPDATERGFFILDPGFLDGAYPTRPRVPIVRTPLVDELDPLDEYASADRDQQSETSQKQRLEGIDEEGSGSTGAEQNGASAPSSKRESDQASYRPFSPQASTRPESLQLERTKPIGDEAAEDEAATEDETGTPVKDSQPEQEEQPDGDKNRSAYEPEVSDITEKAEDGKDADEQEVQKNDDAQQQRDQDDEGPKDDIHEDKKSEEESVEKDKEA</sequence>
<reference evidence="4" key="1">
    <citation type="submission" date="2016-11" db="UniProtKB">
        <authorList>
            <consortium name="WormBaseParasite"/>
        </authorList>
    </citation>
    <scope>IDENTIFICATION</scope>
</reference>
<dbReference type="AlphaFoldDB" id="A0A1I8H160"/>
<organism evidence="3 4">
    <name type="scientific">Macrostomum lignano</name>
    <dbReference type="NCBI Taxonomy" id="282301"/>
    <lineage>
        <taxon>Eukaryota</taxon>
        <taxon>Metazoa</taxon>
        <taxon>Spiralia</taxon>
        <taxon>Lophotrochozoa</taxon>
        <taxon>Platyhelminthes</taxon>
        <taxon>Rhabditophora</taxon>
        <taxon>Macrostomorpha</taxon>
        <taxon>Macrostomida</taxon>
        <taxon>Macrostomidae</taxon>
        <taxon>Macrostomum</taxon>
    </lineage>
</organism>
<accession>A0A1I8H160</accession>
<evidence type="ECO:0000259" key="2">
    <source>
        <dbReference type="Pfam" id="PF18199"/>
    </source>
</evidence>
<protein>
    <submittedName>
        <fullName evidence="4">Dynein_C domain-containing protein</fullName>
    </submittedName>
</protein>
<feature type="domain" description="Dynein heavy chain C-terminal" evidence="2">
    <location>
        <begin position="791"/>
        <end position="1061"/>
    </location>
</feature>
<dbReference type="WBParaSite" id="maker-uti_cns_0003993-snap-gene-0.3-mRNA-1">
    <property type="protein sequence ID" value="maker-uti_cns_0003993-snap-gene-0.3-mRNA-1"/>
    <property type="gene ID" value="maker-uti_cns_0003993-snap-gene-0.3"/>
</dbReference>
<feature type="compositionally biased region" description="Polar residues" evidence="1">
    <location>
        <begin position="1124"/>
        <end position="1135"/>
    </location>
</feature>
<dbReference type="GO" id="GO:0045505">
    <property type="term" value="F:dynein intermediate chain binding"/>
    <property type="evidence" value="ECO:0007669"/>
    <property type="project" value="InterPro"/>
</dbReference>
<name>A0A1I8H160_9PLAT</name>
<evidence type="ECO:0000313" key="3">
    <source>
        <dbReference type="Proteomes" id="UP000095280"/>
    </source>
</evidence>
<dbReference type="GO" id="GO:0030286">
    <property type="term" value="C:dynein complex"/>
    <property type="evidence" value="ECO:0007669"/>
    <property type="project" value="InterPro"/>
</dbReference>
<dbReference type="GO" id="GO:0097729">
    <property type="term" value="C:9+2 motile cilium"/>
    <property type="evidence" value="ECO:0007669"/>
    <property type="project" value="TreeGrafter"/>
</dbReference>
<dbReference type="InterPro" id="IPR026983">
    <property type="entry name" value="DHC"/>
</dbReference>
<evidence type="ECO:0000313" key="4">
    <source>
        <dbReference type="WBParaSite" id="maker-uti_cns_0003993-snap-gene-0.3-mRNA-1"/>
    </source>
</evidence>
<proteinExistence type="predicted"/>
<dbReference type="GO" id="GO:0008569">
    <property type="term" value="F:minus-end-directed microtubule motor activity"/>
    <property type="evidence" value="ECO:0007669"/>
    <property type="project" value="TreeGrafter"/>
</dbReference>
<dbReference type="GO" id="GO:0060294">
    <property type="term" value="P:cilium movement involved in cell motility"/>
    <property type="evidence" value="ECO:0007669"/>
    <property type="project" value="TreeGrafter"/>
</dbReference>
<feature type="region of interest" description="Disordered" evidence="1">
    <location>
        <begin position="460"/>
        <end position="490"/>
    </location>
</feature>
<feature type="compositionally biased region" description="Basic and acidic residues" evidence="1">
    <location>
        <begin position="1246"/>
        <end position="1266"/>
    </location>
</feature>